<dbReference type="SUPFAM" id="SSF53167">
    <property type="entry name" value="Purine and uridine phosphorylases"/>
    <property type="match status" value="1"/>
</dbReference>
<dbReference type="GeneID" id="26810298"/>
<proteinExistence type="predicted"/>
<dbReference type="Proteomes" id="UP000037505">
    <property type="component" value="Unassembled WGS sequence"/>
</dbReference>
<dbReference type="GO" id="GO:0009116">
    <property type="term" value="P:nucleoside metabolic process"/>
    <property type="evidence" value="ECO:0007669"/>
    <property type="project" value="InterPro"/>
</dbReference>
<dbReference type="InterPro" id="IPR053137">
    <property type="entry name" value="NLR-like"/>
</dbReference>
<organism evidence="1 2">
    <name type="scientific">Aspergillus nomiae NRRL (strain ATCC 15546 / NRRL 13137 / CBS 260.88 / M93)</name>
    <dbReference type="NCBI Taxonomy" id="1509407"/>
    <lineage>
        <taxon>Eukaryota</taxon>
        <taxon>Fungi</taxon>
        <taxon>Dikarya</taxon>
        <taxon>Ascomycota</taxon>
        <taxon>Pezizomycotina</taxon>
        <taxon>Eurotiomycetes</taxon>
        <taxon>Eurotiomycetidae</taxon>
        <taxon>Eurotiales</taxon>
        <taxon>Aspergillaceae</taxon>
        <taxon>Aspergillus</taxon>
        <taxon>Aspergillus subgen. Circumdati</taxon>
    </lineage>
</organism>
<gene>
    <name evidence="1" type="ORF">ANOM_008494</name>
</gene>
<dbReference type="PANTHER" id="PTHR46082:SF11">
    <property type="entry name" value="AAA+ ATPASE DOMAIN-CONTAINING PROTEIN-RELATED"/>
    <property type="match status" value="1"/>
</dbReference>
<dbReference type="Gene3D" id="3.40.50.1580">
    <property type="entry name" value="Nucleoside phosphorylase domain"/>
    <property type="match status" value="1"/>
</dbReference>
<dbReference type="GO" id="GO:0003824">
    <property type="term" value="F:catalytic activity"/>
    <property type="evidence" value="ECO:0007669"/>
    <property type="project" value="InterPro"/>
</dbReference>
<sequence>MGTAKIPFSHNDYTVGWICALPLEMAAAKAMLDEVHPDLLSSPSDHNTYTLATIGCHNIVIVCLPSGVYGTIPPAIVASQMVSRFPSLRFSLMMGIGGGVPSRDTDIRLGDVVVSNPTKGFGGVVQYTTGKPSEGGYLSALGR</sequence>
<evidence type="ECO:0000313" key="1">
    <source>
        <dbReference type="EMBL" id="KNG83744.1"/>
    </source>
</evidence>
<keyword evidence="2" id="KW-1185">Reference proteome</keyword>
<dbReference type="RefSeq" id="XP_015404667.1">
    <property type="nucleotide sequence ID" value="XM_015553750.1"/>
</dbReference>
<evidence type="ECO:0000313" key="2">
    <source>
        <dbReference type="Proteomes" id="UP000037505"/>
    </source>
</evidence>
<accession>A0A0L1IW69</accession>
<protein>
    <recommendedName>
        <fullName evidence="3">Nucleoside phosphorylase domain-containing protein</fullName>
    </recommendedName>
</protein>
<comment type="caution">
    <text evidence="1">The sequence shown here is derived from an EMBL/GenBank/DDBJ whole genome shotgun (WGS) entry which is preliminary data.</text>
</comment>
<dbReference type="OrthoDB" id="1577640at2759"/>
<dbReference type="AlphaFoldDB" id="A0A0L1IW69"/>
<evidence type="ECO:0008006" key="3">
    <source>
        <dbReference type="Google" id="ProtNLM"/>
    </source>
</evidence>
<reference evidence="1 2" key="1">
    <citation type="submission" date="2014-06" db="EMBL/GenBank/DDBJ databases">
        <title>The Genome of the Aflatoxigenic Filamentous Fungus Aspergillus nomius.</title>
        <authorList>
            <person name="Moore M.G."/>
            <person name="Shannon B.M."/>
            <person name="Brian M.M."/>
        </authorList>
    </citation>
    <scope>NUCLEOTIDE SEQUENCE [LARGE SCALE GENOMIC DNA]</scope>
    <source>
        <strain evidence="1 2">NRRL 13137</strain>
    </source>
</reference>
<dbReference type="STRING" id="1509407.A0A0L1IW69"/>
<dbReference type="PANTHER" id="PTHR46082">
    <property type="entry name" value="ATP/GTP-BINDING PROTEIN-RELATED"/>
    <property type="match status" value="1"/>
</dbReference>
<name>A0A0L1IW69_ASPN3</name>
<dbReference type="EMBL" id="JNOM01000249">
    <property type="protein sequence ID" value="KNG83744.1"/>
    <property type="molecule type" value="Genomic_DNA"/>
</dbReference>
<dbReference type="InterPro" id="IPR035994">
    <property type="entry name" value="Nucleoside_phosphorylase_sf"/>
</dbReference>